<name>A0A5C3Q9K2_9AGAR</name>
<dbReference type="OrthoDB" id="202825at2759"/>
<feature type="region of interest" description="Disordered" evidence="1">
    <location>
        <begin position="252"/>
        <end position="297"/>
    </location>
</feature>
<accession>A0A5C3Q9K2</accession>
<dbReference type="InterPro" id="IPR002828">
    <property type="entry name" value="SurE-like_Pase/nucleotidase"/>
</dbReference>
<dbReference type="Gene3D" id="3.40.1210.10">
    <property type="entry name" value="Survival protein SurE-like phosphatase/nucleotidase"/>
    <property type="match status" value="1"/>
</dbReference>
<evidence type="ECO:0000313" key="3">
    <source>
        <dbReference type="EMBL" id="TFK98735.1"/>
    </source>
</evidence>
<keyword evidence="4" id="KW-1185">Reference proteome</keyword>
<dbReference type="InterPro" id="IPR036523">
    <property type="entry name" value="SurE-like_sf"/>
</dbReference>
<reference evidence="3 4" key="1">
    <citation type="journal article" date="2019" name="Nat. Ecol. Evol.">
        <title>Megaphylogeny resolves global patterns of mushroom evolution.</title>
        <authorList>
            <person name="Varga T."/>
            <person name="Krizsan K."/>
            <person name="Foldi C."/>
            <person name="Dima B."/>
            <person name="Sanchez-Garcia M."/>
            <person name="Sanchez-Ramirez S."/>
            <person name="Szollosi G.J."/>
            <person name="Szarkandi J.G."/>
            <person name="Papp V."/>
            <person name="Albert L."/>
            <person name="Andreopoulos W."/>
            <person name="Angelini C."/>
            <person name="Antonin V."/>
            <person name="Barry K.W."/>
            <person name="Bougher N.L."/>
            <person name="Buchanan P."/>
            <person name="Buyck B."/>
            <person name="Bense V."/>
            <person name="Catcheside P."/>
            <person name="Chovatia M."/>
            <person name="Cooper J."/>
            <person name="Damon W."/>
            <person name="Desjardin D."/>
            <person name="Finy P."/>
            <person name="Geml J."/>
            <person name="Haridas S."/>
            <person name="Hughes K."/>
            <person name="Justo A."/>
            <person name="Karasinski D."/>
            <person name="Kautmanova I."/>
            <person name="Kiss B."/>
            <person name="Kocsube S."/>
            <person name="Kotiranta H."/>
            <person name="LaButti K.M."/>
            <person name="Lechner B.E."/>
            <person name="Liimatainen K."/>
            <person name="Lipzen A."/>
            <person name="Lukacs Z."/>
            <person name="Mihaltcheva S."/>
            <person name="Morgado L.N."/>
            <person name="Niskanen T."/>
            <person name="Noordeloos M.E."/>
            <person name="Ohm R.A."/>
            <person name="Ortiz-Santana B."/>
            <person name="Ovrebo C."/>
            <person name="Racz N."/>
            <person name="Riley R."/>
            <person name="Savchenko A."/>
            <person name="Shiryaev A."/>
            <person name="Soop K."/>
            <person name="Spirin V."/>
            <person name="Szebenyi C."/>
            <person name="Tomsovsky M."/>
            <person name="Tulloss R.E."/>
            <person name="Uehling J."/>
            <person name="Grigoriev I.V."/>
            <person name="Vagvolgyi C."/>
            <person name="Papp T."/>
            <person name="Martin F.M."/>
            <person name="Miettinen O."/>
            <person name="Hibbett D.S."/>
            <person name="Nagy L.G."/>
        </authorList>
    </citation>
    <scope>NUCLEOTIDE SEQUENCE [LARGE SCALE GENOMIC DNA]</scope>
    <source>
        <strain evidence="3 4">CBS 309.79</strain>
    </source>
</reference>
<dbReference type="PANTHER" id="PTHR47551:SF1">
    <property type="entry name" value="TUBULIN--TYROSINE LIGASE PBY1-RELATED"/>
    <property type="match status" value="1"/>
</dbReference>
<evidence type="ECO:0000259" key="2">
    <source>
        <dbReference type="Pfam" id="PF01975"/>
    </source>
</evidence>
<dbReference type="PANTHER" id="PTHR47551">
    <property type="entry name" value="TUBULIN--TYROSINE LIGASE PBY1-RELATED"/>
    <property type="match status" value="1"/>
</dbReference>
<dbReference type="SUPFAM" id="SSF64167">
    <property type="entry name" value="SurE-like"/>
    <property type="match status" value="1"/>
</dbReference>
<organism evidence="3 4">
    <name type="scientific">Pterulicium gracile</name>
    <dbReference type="NCBI Taxonomy" id="1884261"/>
    <lineage>
        <taxon>Eukaryota</taxon>
        <taxon>Fungi</taxon>
        <taxon>Dikarya</taxon>
        <taxon>Basidiomycota</taxon>
        <taxon>Agaricomycotina</taxon>
        <taxon>Agaricomycetes</taxon>
        <taxon>Agaricomycetidae</taxon>
        <taxon>Agaricales</taxon>
        <taxon>Pleurotineae</taxon>
        <taxon>Pterulaceae</taxon>
        <taxon>Pterulicium</taxon>
    </lineage>
</organism>
<sequence length="350" mass="37622">MTITVLLTNDDGPPSDHSPFIWGFYKHLVKELGWNVKVVVPSSQKSWIGKAFLIAEVTKGWYYYPKDPDGHGEWSEASRPLKEGEIAEWILLDGTPATCANISINNLYPNQLDLVLSGPNMGRNTSTAFSMSSGTIGAALSASLTGLRSIAISYGIVEHPSPPVYLPHAHGLGLKIISKLWSDWGVDQGGSRVASRISETSTAKEGDREVDLYTINVPLIPRLQEPGSVEVLHTTTWRNQYGRLFKALKPAADTPSGAAAPPEGPDAAPPKSTQPTTTVPPSTTSSSDSNPLRFKFAPDMSNLIPKSSNEIPEGTDAWAIHNGYASVTALRASFAEPSEVGSTSGRKMKL</sequence>
<feature type="compositionally biased region" description="Low complexity" evidence="1">
    <location>
        <begin position="269"/>
        <end position="291"/>
    </location>
</feature>
<dbReference type="EMBL" id="ML178837">
    <property type="protein sequence ID" value="TFK98735.1"/>
    <property type="molecule type" value="Genomic_DNA"/>
</dbReference>
<dbReference type="GO" id="GO:0016787">
    <property type="term" value="F:hydrolase activity"/>
    <property type="evidence" value="ECO:0007669"/>
    <property type="project" value="InterPro"/>
</dbReference>
<dbReference type="AlphaFoldDB" id="A0A5C3Q9K2"/>
<protein>
    <submittedName>
        <fullName evidence="3">Survival protein sure-like phosphatase/nucleotidase</fullName>
    </submittedName>
</protein>
<dbReference type="GO" id="GO:0000932">
    <property type="term" value="C:P-body"/>
    <property type="evidence" value="ECO:0007669"/>
    <property type="project" value="TreeGrafter"/>
</dbReference>
<dbReference type="STRING" id="1884261.A0A5C3Q9K2"/>
<evidence type="ECO:0000313" key="4">
    <source>
        <dbReference type="Proteomes" id="UP000305067"/>
    </source>
</evidence>
<gene>
    <name evidence="3" type="ORF">BDV98DRAFT_572151</name>
</gene>
<evidence type="ECO:0000256" key="1">
    <source>
        <dbReference type="SAM" id="MobiDB-lite"/>
    </source>
</evidence>
<dbReference type="NCBIfam" id="TIGR00087">
    <property type="entry name" value="surE"/>
    <property type="match status" value="1"/>
</dbReference>
<proteinExistence type="predicted"/>
<dbReference type="Pfam" id="PF01975">
    <property type="entry name" value="SurE"/>
    <property type="match status" value="1"/>
</dbReference>
<dbReference type="InterPro" id="IPR027746">
    <property type="entry name" value="TTL"/>
</dbReference>
<feature type="domain" description="Survival protein SurE-like phosphatase/nucleotidase" evidence="2">
    <location>
        <begin position="5"/>
        <end position="241"/>
    </location>
</feature>
<dbReference type="Proteomes" id="UP000305067">
    <property type="component" value="Unassembled WGS sequence"/>
</dbReference>